<organism evidence="8 9">
    <name type="scientific">Fusarium kuroshium</name>
    <dbReference type="NCBI Taxonomy" id="2010991"/>
    <lineage>
        <taxon>Eukaryota</taxon>
        <taxon>Fungi</taxon>
        <taxon>Dikarya</taxon>
        <taxon>Ascomycota</taxon>
        <taxon>Pezizomycotina</taxon>
        <taxon>Sordariomycetes</taxon>
        <taxon>Hypocreomycetidae</taxon>
        <taxon>Hypocreales</taxon>
        <taxon>Nectriaceae</taxon>
        <taxon>Fusarium</taxon>
        <taxon>Fusarium solani species complex</taxon>
    </lineage>
</organism>
<evidence type="ECO:0000313" key="9">
    <source>
        <dbReference type="Proteomes" id="UP000277212"/>
    </source>
</evidence>
<dbReference type="Pfam" id="PF04082">
    <property type="entry name" value="Fungal_trans"/>
    <property type="match status" value="1"/>
</dbReference>
<evidence type="ECO:0000256" key="2">
    <source>
        <dbReference type="ARBA" id="ARBA00023015"/>
    </source>
</evidence>
<dbReference type="Proteomes" id="UP000277212">
    <property type="component" value="Unassembled WGS sequence"/>
</dbReference>
<evidence type="ECO:0000256" key="4">
    <source>
        <dbReference type="ARBA" id="ARBA00023163"/>
    </source>
</evidence>
<keyword evidence="3" id="KW-0238">DNA-binding</keyword>
<keyword evidence="9" id="KW-1185">Reference proteome</keyword>
<gene>
    <name evidence="8" type="ORF">CDV36_003703</name>
</gene>
<evidence type="ECO:0000313" key="8">
    <source>
        <dbReference type="EMBL" id="RMJ16642.1"/>
    </source>
</evidence>
<dbReference type="SMART" id="SM00906">
    <property type="entry name" value="Fungal_trans"/>
    <property type="match status" value="1"/>
</dbReference>
<evidence type="ECO:0000259" key="7">
    <source>
        <dbReference type="SMART" id="SM00906"/>
    </source>
</evidence>
<evidence type="ECO:0000256" key="3">
    <source>
        <dbReference type="ARBA" id="ARBA00023125"/>
    </source>
</evidence>
<dbReference type="InterPro" id="IPR050987">
    <property type="entry name" value="AtrR-like"/>
</dbReference>
<name>A0A3M2SHN0_9HYPO</name>
<comment type="subcellular location">
    <subcellularLocation>
        <location evidence="1">Nucleus</location>
    </subcellularLocation>
</comment>
<dbReference type="GO" id="GO:0006351">
    <property type="term" value="P:DNA-templated transcription"/>
    <property type="evidence" value="ECO:0007669"/>
    <property type="project" value="InterPro"/>
</dbReference>
<dbReference type="STRING" id="2010991.A0A3M2SHN0"/>
<dbReference type="PANTHER" id="PTHR46910:SF37">
    <property type="entry name" value="ZN(II)2CYS6 TRANSCRIPTION FACTOR (EUROFUNG)"/>
    <property type="match status" value="1"/>
</dbReference>
<dbReference type="InterPro" id="IPR007219">
    <property type="entry name" value="XnlR_reg_dom"/>
</dbReference>
<dbReference type="GO" id="GO:0003700">
    <property type="term" value="F:DNA-binding transcription factor activity"/>
    <property type="evidence" value="ECO:0007669"/>
    <property type="project" value="InterPro"/>
</dbReference>
<evidence type="ECO:0000256" key="6">
    <source>
        <dbReference type="SAM" id="MobiDB-lite"/>
    </source>
</evidence>
<evidence type="ECO:0000256" key="5">
    <source>
        <dbReference type="ARBA" id="ARBA00023242"/>
    </source>
</evidence>
<feature type="region of interest" description="Disordered" evidence="6">
    <location>
        <begin position="608"/>
        <end position="654"/>
    </location>
</feature>
<sequence>MRSVTSTQHASPPLTTDLPLSQRPVVEEASILPSPTSDQLLGDNTSPADLESASENPSQDIDNVQATSPTSTTGHSFIDEILFSNEPPLPKPTKLATFTIDDERVGSSSLAFFSEKSMLSLSQKLGHDKVRQLITTIEAHTQWCQTLLTDVDPSCESDTVPPQVERAPQLPSEDTAASFVDRKSILCTASALYYAQLADQAHKLGYFEEVHPVYPIFDRQWFDRMCLTHHPGHAYCPNKPWAAIYWTVLALGCMHAGGGSFTPGQGLSWELFSKALALYAPVILSKKVLISTQALCIMAVYSMSVEGFRYETLFITEAARSAVLMGKTGIQNPEDELARRRTFWIIYCLEKELSFHTTTASLIYDEEVCCLLPPPAQVLSDGLDWIRTWAGLCRIMSRAYTSLFSPGSRTRSEEECLVEIKSIEADTEAWKQSMPESLRPGEPLQRFHFSQSSTRAIALRIHLLYHGFISSLARYTLHTCRNGASERLVDARWSLMVAARSTVSLTQYIPQEPLTSMILLYHMPIAAMFILFDFVVYNPGHVETKKNLSFLDIAAGYFARLELVCISRGGHPGVNLAELALISRQHVNSHGKDGDRAENLGHDSARQHMTSTWNDNHRPACEGAGAAMQTPDTLGNAPGTPLSGRVPGLPFQPPHTEDEAMLDMDISAELDFPIDQSLLAFDLYAWNYNPSGTAGI</sequence>
<feature type="compositionally biased region" description="Polar residues" evidence="6">
    <location>
        <begin position="33"/>
        <end position="72"/>
    </location>
</feature>
<feature type="region of interest" description="Disordered" evidence="6">
    <location>
        <begin position="1"/>
        <end position="72"/>
    </location>
</feature>
<keyword evidence="5" id="KW-0539">Nucleus</keyword>
<dbReference type="AlphaFoldDB" id="A0A3M2SHN0"/>
<keyword evidence="4" id="KW-0804">Transcription</keyword>
<accession>A0A3M2SHN0</accession>
<dbReference type="OrthoDB" id="39175at2759"/>
<keyword evidence="2" id="KW-0805">Transcription regulation</keyword>
<dbReference type="CDD" id="cd12148">
    <property type="entry name" value="fungal_TF_MHR"/>
    <property type="match status" value="1"/>
</dbReference>
<reference evidence="8 9" key="1">
    <citation type="submission" date="2017-06" db="EMBL/GenBank/DDBJ databases">
        <title>Comparative genomic analysis of Ambrosia Fusariam Clade fungi.</title>
        <authorList>
            <person name="Stajich J.E."/>
            <person name="Carrillo J."/>
            <person name="Kijimoto T."/>
            <person name="Eskalen A."/>
            <person name="O'Donnell K."/>
            <person name="Kasson M."/>
        </authorList>
    </citation>
    <scope>NUCLEOTIDE SEQUENCE [LARGE SCALE GENOMIC DNA]</scope>
    <source>
        <strain evidence="8">UCR3666</strain>
    </source>
</reference>
<dbReference type="GO" id="GO:0003677">
    <property type="term" value="F:DNA binding"/>
    <property type="evidence" value="ECO:0007669"/>
    <property type="project" value="UniProtKB-KW"/>
</dbReference>
<dbReference type="PANTHER" id="PTHR46910">
    <property type="entry name" value="TRANSCRIPTION FACTOR PDR1"/>
    <property type="match status" value="1"/>
</dbReference>
<dbReference type="GO" id="GO:0005634">
    <property type="term" value="C:nucleus"/>
    <property type="evidence" value="ECO:0007669"/>
    <property type="project" value="UniProtKB-SubCell"/>
</dbReference>
<evidence type="ECO:0000256" key="1">
    <source>
        <dbReference type="ARBA" id="ARBA00004123"/>
    </source>
</evidence>
<feature type="compositionally biased region" description="Polar residues" evidence="6">
    <location>
        <begin position="1"/>
        <end position="14"/>
    </location>
</feature>
<comment type="caution">
    <text evidence="8">The sequence shown here is derived from an EMBL/GenBank/DDBJ whole genome shotgun (WGS) entry which is preliminary data.</text>
</comment>
<dbReference type="EMBL" id="NKUJ01000044">
    <property type="protein sequence ID" value="RMJ16642.1"/>
    <property type="molecule type" value="Genomic_DNA"/>
</dbReference>
<dbReference type="GO" id="GO:0008270">
    <property type="term" value="F:zinc ion binding"/>
    <property type="evidence" value="ECO:0007669"/>
    <property type="project" value="InterPro"/>
</dbReference>
<proteinExistence type="predicted"/>
<protein>
    <recommendedName>
        <fullName evidence="7">Xylanolytic transcriptional activator regulatory domain-containing protein</fullName>
    </recommendedName>
</protein>
<feature type="domain" description="Xylanolytic transcriptional activator regulatory" evidence="7">
    <location>
        <begin position="311"/>
        <end position="381"/>
    </location>
</feature>